<evidence type="ECO:0000256" key="1">
    <source>
        <dbReference type="SAM" id="MobiDB-lite"/>
    </source>
</evidence>
<feature type="compositionally biased region" description="Polar residues" evidence="1">
    <location>
        <begin position="155"/>
        <end position="166"/>
    </location>
</feature>
<keyword evidence="3" id="KW-1185">Reference proteome</keyword>
<reference evidence="2" key="1">
    <citation type="submission" date="2022-11" db="EMBL/GenBank/DDBJ databases">
        <title>Genome Resource of Sclerotinia nivalis Strain SnTB1, a Plant Pathogen Isolated from American Ginseng.</title>
        <authorList>
            <person name="Fan S."/>
        </authorList>
    </citation>
    <scope>NUCLEOTIDE SEQUENCE</scope>
    <source>
        <strain evidence="2">SnTB1</strain>
    </source>
</reference>
<dbReference type="OrthoDB" id="3561688at2759"/>
<protein>
    <submittedName>
        <fullName evidence="2">Uncharacterized protein</fullName>
    </submittedName>
</protein>
<feature type="compositionally biased region" description="Low complexity" evidence="1">
    <location>
        <begin position="386"/>
        <end position="398"/>
    </location>
</feature>
<feature type="region of interest" description="Disordered" evidence="1">
    <location>
        <begin position="51"/>
        <end position="100"/>
    </location>
</feature>
<feature type="compositionally biased region" description="Basic and acidic residues" evidence="1">
    <location>
        <begin position="288"/>
        <end position="351"/>
    </location>
</feature>
<feature type="region of interest" description="Disordered" evidence="1">
    <location>
        <begin position="186"/>
        <end position="464"/>
    </location>
</feature>
<dbReference type="EMBL" id="JAPEIS010000014">
    <property type="protein sequence ID" value="KAJ8059670.1"/>
    <property type="molecule type" value="Genomic_DNA"/>
</dbReference>
<feature type="region of interest" description="Disordered" evidence="1">
    <location>
        <begin position="650"/>
        <end position="691"/>
    </location>
</feature>
<feature type="compositionally biased region" description="Basic and acidic residues" evidence="1">
    <location>
        <begin position="596"/>
        <end position="619"/>
    </location>
</feature>
<feature type="region of interest" description="Disordered" evidence="1">
    <location>
        <begin position="117"/>
        <end position="166"/>
    </location>
</feature>
<feature type="compositionally biased region" description="Basic residues" evidence="1">
    <location>
        <begin position="669"/>
        <end position="683"/>
    </location>
</feature>
<name>A0A9X0DEL8_9HELO</name>
<sequence length="691" mass="77008">MPDVPLHEALGAGLRWLGGGKGKALKNLKKAYQEPDSVESSMELHQMAQAMGLESVSEDENIDNHTYKSGRHREKGKHDPSSDTSIPVGPSRSGSTIDYSKTDGYQRSIWQKDRGYSSYSDKLPAHDSPRVTIGYTEHGSEYPSAKLGLSGKPWGQQSPPAHSTPENYILPYRTIGNLQVGSPRGSNWVPAELPTPANNPPENEIPAVGSVRKSNNHQHTKQQGPLQSNQPSSSPVIFDPVRDAAARNLAGSVIHTNSKQHTSSHAVLARKPVLPSPYQQPPIGKGVENSKSHQKAERARINRQNEEEILQERRERKLKDSPPENQKPHDIHIDEAAKNRRRNEEEILQERRGRKLKESRKANQQANTQLPPPLPPKIPLSFNARPDPSTKPSTSPDSIPIPLPLFPPTSNFIPHNSFPGPINFPPYPQTHTSRSSRHKAISSSSSLFKNSPESPTHPLTPANYHLNGYNNQNDIQRRAFHHAIKYEMLHGDKRMANPTPPTFRIEYPAARELDGTSVYVEIGHDSTRERIPEINIGGKKIGERMDIDVRAPGAPRRYAFADKKNLGTGIFGPRLIRGKEGERTGGGTLGAGRMDLNGENRRREGTDDRRVKGEKKVPEIHVQSPTPGTSLRVQRDVNVNTDRTKTRMNEQTDHLAVPVLGMGTEHANGRRRYKHGHRHHRKDVKSTQEDL</sequence>
<feature type="compositionally biased region" description="Polar residues" evidence="1">
    <location>
        <begin position="221"/>
        <end position="235"/>
    </location>
</feature>
<organism evidence="2 3">
    <name type="scientific">Sclerotinia nivalis</name>
    <dbReference type="NCBI Taxonomy" id="352851"/>
    <lineage>
        <taxon>Eukaryota</taxon>
        <taxon>Fungi</taxon>
        <taxon>Dikarya</taxon>
        <taxon>Ascomycota</taxon>
        <taxon>Pezizomycotina</taxon>
        <taxon>Leotiomycetes</taxon>
        <taxon>Helotiales</taxon>
        <taxon>Sclerotiniaceae</taxon>
        <taxon>Sclerotinia</taxon>
    </lineage>
</organism>
<feature type="compositionally biased region" description="Polar residues" evidence="1">
    <location>
        <begin position="254"/>
        <end position="265"/>
    </location>
</feature>
<gene>
    <name evidence="2" type="ORF">OCU04_011319</name>
</gene>
<evidence type="ECO:0000313" key="2">
    <source>
        <dbReference type="EMBL" id="KAJ8059670.1"/>
    </source>
</evidence>
<feature type="region of interest" description="Disordered" evidence="1">
    <location>
        <begin position="577"/>
        <end position="630"/>
    </location>
</feature>
<feature type="compositionally biased region" description="Low complexity" evidence="1">
    <location>
        <begin position="190"/>
        <end position="207"/>
    </location>
</feature>
<dbReference type="AlphaFoldDB" id="A0A9X0DEL8"/>
<dbReference type="Proteomes" id="UP001152300">
    <property type="component" value="Unassembled WGS sequence"/>
</dbReference>
<comment type="caution">
    <text evidence="2">The sequence shown here is derived from an EMBL/GenBank/DDBJ whole genome shotgun (WGS) entry which is preliminary data.</text>
</comment>
<proteinExistence type="predicted"/>
<evidence type="ECO:0000313" key="3">
    <source>
        <dbReference type="Proteomes" id="UP001152300"/>
    </source>
</evidence>
<accession>A0A9X0DEL8</accession>